<keyword evidence="2" id="KW-0058">Aromatic hydrocarbons catabolism</keyword>
<dbReference type="PRINTS" id="PR00412">
    <property type="entry name" value="EPOXHYDRLASE"/>
</dbReference>
<evidence type="ECO:0000313" key="5">
    <source>
        <dbReference type="EMBL" id="GLF98772.1"/>
    </source>
</evidence>
<comment type="similarity">
    <text evidence="1">Belongs to the peptidase S33 family.</text>
</comment>
<evidence type="ECO:0000256" key="2">
    <source>
        <dbReference type="ARBA" id="ARBA00022797"/>
    </source>
</evidence>
<dbReference type="PIRSF" id="PIRSF001112">
    <property type="entry name" value="Epoxide_hydrolase"/>
    <property type="match status" value="1"/>
</dbReference>
<gene>
    <name evidence="5" type="ORF">SYYSPA8_30765</name>
</gene>
<dbReference type="InterPro" id="IPR010497">
    <property type="entry name" value="Epoxide_hydro_N"/>
</dbReference>
<keyword evidence="3 5" id="KW-0378">Hydrolase</keyword>
<sequence length="387" mass="42289">MRPFRVGIPQEALDDLRARLGSARWPAEVPDTGWSRGVPQSYLRELAAYWRDGYDWRATEARINAFPQFMTVIDGADIHVLHVRSPEPDAVPLLLTHGWPGSFIEFLDVIGPLTDPRAHGGDPADAFHVVVPSLPGFGFSGPLTEHGWTLPRVAGMWAELMASLGYDRYLPQGGDLGASVAILLGATDPEHVLGTHVNFLFTAPSGDPAELADLDAADLARLQRLGAFADDGSGYMKLLATRPQSLGYGLTDSPIGQLAWNVEKFYEWSDAEKSPEEAIDRDTLLAQVSLYWLTGTAGTAGHLYADNAAFMPITSAPPPPLPSVPGPLGVTVYPADLAQPIRRLAERRNPRIVRWTEAERGGHFAAMEQPELFVAELRAFRRTLEAR</sequence>
<reference evidence="5 6" key="1">
    <citation type="submission" date="2022-10" db="EMBL/GenBank/DDBJ databases">
        <title>Draft genome sequence of Streptomyces sp. YSPA8.</title>
        <authorList>
            <person name="Moriuchi R."/>
            <person name="Dohra H."/>
            <person name="Yamamura H."/>
            <person name="Kodani S."/>
        </authorList>
    </citation>
    <scope>NUCLEOTIDE SEQUENCE [LARGE SCALE GENOMIC DNA]</scope>
    <source>
        <strain evidence="5 6">YSPA8</strain>
    </source>
</reference>
<keyword evidence="6" id="KW-1185">Reference proteome</keyword>
<protein>
    <submittedName>
        <fullName evidence="5">Epoxide hydrolase</fullName>
    </submittedName>
</protein>
<evidence type="ECO:0000259" key="4">
    <source>
        <dbReference type="Pfam" id="PF06441"/>
    </source>
</evidence>
<dbReference type="Proteomes" id="UP001291653">
    <property type="component" value="Unassembled WGS sequence"/>
</dbReference>
<dbReference type="GO" id="GO:0016787">
    <property type="term" value="F:hydrolase activity"/>
    <property type="evidence" value="ECO:0007669"/>
    <property type="project" value="UniProtKB-KW"/>
</dbReference>
<accession>A0ABQ5P879</accession>
<dbReference type="EMBL" id="BSBI01000016">
    <property type="protein sequence ID" value="GLF98772.1"/>
    <property type="molecule type" value="Genomic_DNA"/>
</dbReference>
<feature type="domain" description="Epoxide hydrolase N-terminal" evidence="4">
    <location>
        <begin position="1"/>
        <end position="106"/>
    </location>
</feature>
<dbReference type="RefSeq" id="WP_323450745.1">
    <property type="nucleotide sequence ID" value="NZ_BSBI01000016.1"/>
</dbReference>
<comment type="caution">
    <text evidence="5">The sequence shown here is derived from an EMBL/GenBank/DDBJ whole genome shotgun (WGS) entry which is preliminary data.</text>
</comment>
<evidence type="ECO:0000313" key="6">
    <source>
        <dbReference type="Proteomes" id="UP001291653"/>
    </source>
</evidence>
<dbReference type="Gene3D" id="3.40.50.1820">
    <property type="entry name" value="alpha/beta hydrolase"/>
    <property type="match status" value="1"/>
</dbReference>
<evidence type="ECO:0000256" key="3">
    <source>
        <dbReference type="ARBA" id="ARBA00022801"/>
    </source>
</evidence>
<dbReference type="InterPro" id="IPR016292">
    <property type="entry name" value="Epoxide_hydrolase"/>
</dbReference>
<proteinExistence type="inferred from homology"/>
<evidence type="ECO:0000256" key="1">
    <source>
        <dbReference type="ARBA" id="ARBA00010088"/>
    </source>
</evidence>
<dbReference type="PANTHER" id="PTHR21661:SF35">
    <property type="entry name" value="EPOXIDE HYDROLASE"/>
    <property type="match status" value="1"/>
</dbReference>
<dbReference type="Pfam" id="PF06441">
    <property type="entry name" value="EHN"/>
    <property type="match status" value="1"/>
</dbReference>
<dbReference type="InterPro" id="IPR029058">
    <property type="entry name" value="AB_hydrolase_fold"/>
</dbReference>
<dbReference type="SUPFAM" id="SSF53474">
    <property type="entry name" value="alpha/beta-Hydrolases"/>
    <property type="match status" value="1"/>
</dbReference>
<name>A0ABQ5P879_9ACTN</name>
<organism evidence="5 6">
    <name type="scientific">Streptomyces yaizuensis</name>
    <dbReference type="NCBI Taxonomy" id="2989713"/>
    <lineage>
        <taxon>Bacteria</taxon>
        <taxon>Bacillati</taxon>
        <taxon>Actinomycetota</taxon>
        <taxon>Actinomycetes</taxon>
        <taxon>Kitasatosporales</taxon>
        <taxon>Streptomycetaceae</taxon>
        <taxon>Streptomyces</taxon>
    </lineage>
</organism>
<dbReference type="InterPro" id="IPR000639">
    <property type="entry name" value="Epox_hydrolase-like"/>
</dbReference>
<dbReference type="PANTHER" id="PTHR21661">
    <property type="entry name" value="EPOXIDE HYDROLASE 1-RELATED"/>
    <property type="match status" value="1"/>
</dbReference>